<feature type="domain" description="Aminoglycoside phosphotransferase" evidence="2">
    <location>
        <begin position="39"/>
        <end position="249"/>
    </location>
</feature>
<evidence type="ECO:0000256" key="1">
    <source>
        <dbReference type="ARBA" id="ARBA00038240"/>
    </source>
</evidence>
<keyword evidence="4" id="KW-1185">Reference proteome</keyword>
<dbReference type="InterPro" id="IPR002575">
    <property type="entry name" value="Aminoglycoside_PTrfase"/>
</dbReference>
<comment type="similarity">
    <text evidence="1">Belongs to the pseudomonas-type ThrB family.</text>
</comment>
<dbReference type="InterPro" id="IPR050249">
    <property type="entry name" value="Pseudomonas-type_ThrB"/>
</dbReference>
<dbReference type="InterPro" id="IPR011009">
    <property type="entry name" value="Kinase-like_dom_sf"/>
</dbReference>
<dbReference type="EMBL" id="BMMZ01000001">
    <property type="protein sequence ID" value="GGL50324.1"/>
    <property type="molecule type" value="Genomic_DNA"/>
</dbReference>
<evidence type="ECO:0000259" key="2">
    <source>
        <dbReference type="Pfam" id="PF01636"/>
    </source>
</evidence>
<dbReference type="SUPFAM" id="SSF56112">
    <property type="entry name" value="Protein kinase-like (PK-like)"/>
    <property type="match status" value="1"/>
</dbReference>
<sequence length="328" mass="36149">MITTDRPISILRSWTTILGAAPQLGAEHTGRELWPVTAEDGLHYFLKRLGPWRNLPVADEARVLRWLAREGIAVAEFVITDDARLSAGEVEDSFVLIPKIAADPLEPPEVLATEERVGVKIAELHQSLIGYSWPVNSYAENLAGAAAGDLLLPDDVAAAYSERRDAVVGSVTGLPTQLVHGDLTPDNVLLCRPNLVAGFIDFDHLPIAPRVWELSRYLSRRIRLRWQGDHPGSDRAAHIAPLIAGYHSVSPLTEQELDALPAMIMICNLIEVSYEQQIADGLLERRMLPDHHEQLADTIEATRWQLANYGAVEESVRSAAPLRGQNPS</sequence>
<name>A0A917S1J7_9ACTN</name>
<comment type="caution">
    <text evidence="3">The sequence shown here is derived from an EMBL/GenBank/DDBJ whole genome shotgun (WGS) entry which is preliminary data.</text>
</comment>
<accession>A0A917S1J7</accession>
<dbReference type="PANTHER" id="PTHR21064:SF6">
    <property type="entry name" value="AMINOGLYCOSIDE PHOSPHOTRANSFERASE DOMAIN-CONTAINING PROTEIN"/>
    <property type="match status" value="1"/>
</dbReference>
<gene>
    <name evidence="3" type="ORF">GCM10011575_05730</name>
</gene>
<evidence type="ECO:0000313" key="4">
    <source>
        <dbReference type="Proteomes" id="UP000613840"/>
    </source>
</evidence>
<dbReference type="RefSeq" id="WP_188893631.1">
    <property type="nucleotide sequence ID" value="NZ_BMMZ01000001.1"/>
</dbReference>
<reference evidence="3" key="2">
    <citation type="submission" date="2020-09" db="EMBL/GenBank/DDBJ databases">
        <authorList>
            <person name="Sun Q."/>
            <person name="Zhou Y."/>
        </authorList>
    </citation>
    <scope>NUCLEOTIDE SEQUENCE</scope>
    <source>
        <strain evidence="3">CGMCC 4.7306</strain>
    </source>
</reference>
<dbReference type="Gene3D" id="3.90.1200.10">
    <property type="match status" value="1"/>
</dbReference>
<evidence type="ECO:0000313" key="3">
    <source>
        <dbReference type="EMBL" id="GGL50324.1"/>
    </source>
</evidence>
<dbReference type="GO" id="GO:0019202">
    <property type="term" value="F:amino acid kinase activity"/>
    <property type="evidence" value="ECO:0007669"/>
    <property type="project" value="TreeGrafter"/>
</dbReference>
<dbReference type="AlphaFoldDB" id="A0A917S1J7"/>
<protein>
    <recommendedName>
        <fullName evidence="2">Aminoglycoside phosphotransferase domain-containing protein</fullName>
    </recommendedName>
</protein>
<proteinExistence type="inferred from homology"/>
<organism evidence="3 4">
    <name type="scientific">Microlunatus endophyticus</name>
    <dbReference type="NCBI Taxonomy" id="1716077"/>
    <lineage>
        <taxon>Bacteria</taxon>
        <taxon>Bacillati</taxon>
        <taxon>Actinomycetota</taxon>
        <taxon>Actinomycetes</taxon>
        <taxon>Propionibacteriales</taxon>
        <taxon>Propionibacteriaceae</taxon>
        <taxon>Microlunatus</taxon>
    </lineage>
</organism>
<reference evidence="3" key="1">
    <citation type="journal article" date="2014" name="Int. J. Syst. Evol. Microbiol.">
        <title>Complete genome sequence of Corynebacterium casei LMG S-19264T (=DSM 44701T), isolated from a smear-ripened cheese.</title>
        <authorList>
            <consortium name="US DOE Joint Genome Institute (JGI-PGF)"/>
            <person name="Walter F."/>
            <person name="Albersmeier A."/>
            <person name="Kalinowski J."/>
            <person name="Ruckert C."/>
        </authorList>
    </citation>
    <scope>NUCLEOTIDE SEQUENCE</scope>
    <source>
        <strain evidence="3">CGMCC 4.7306</strain>
    </source>
</reference>
<dbReference type="Pfam" id="PF01636">
    <property type="entry name" value="APH"/>
    <property type="match status" value="1"/>
</dbReference>
<dbReference type="PANTHER" id="PTHR21064">
    <property type="entry name" value="AMINOGLYCOSIDE PHOSPHOTRANSFERASE DOMAIN-CONTAINING PROTEIN-RELATED"/>
    <property type="match status" value="1"/>
</dbReference>
<dbReference type="Proteomes" id="UP000613840">
    <property type="component" value="Unassembled WGS sequence"/>
</dbReference>